<sequence>MFYQIDLDKSGVIDCDELRNYLKRNEFDDFFIAVSVMASKSIMRQRFLKAFDSDRDGKITFEEYRKALYKVPHTQKT</sequence>
<dbReference type="InterPro" id="IPR011992">
    <property type="entry name" value="EF-hand-dom_pair"/>
</dbReference>
<accession>A0A4S2M1B8</accession>
<proteinExistence type="predicted"/>
<feature type="domain" description="EF-hand" evidence="2">
    <location>
        <begin position="1"/>
        <end position="28"/>
    </location>
</feature>
<organism evidence="3 4">
    <name type="scientific">Opisthorchis felineus</name>
    <dbReference type="NCBI Taxonomy" id="147828"/>
    <lineage>
        <taxon>Eukaryota</taxon>
        <taxon>Metazoa</taxon>
        <taxon>Spiralia</taxon>
        <taxon>Lophotrochozoa</taxon>
        <taxon>Platyhelminthes</taxon>
        <taxon>Trematoda</taxon>
        <taxon>Digenea</taxon>
        <taxon>Opisthorchiida</taxon>
        <taxon>Opisthorchiata</taxon>
        <taxon>Opisthorchiidae</taxon>
        <taxon>Opisthorchis</taxon>
    </lineage>
</organism>
<protein>
    <recommendedName>
        <fullName evidence="2">EF-hand domain-containing protein</fullName>
    </recommendedName>
</protein>
<dbReference type="GO" id="GO:0005509">
    <property type="term" value="F:calcium ion binding"/>
    <property type="evidence" value="ECO:0007669"/>
    <property type="project" value="InterPro"/>
</dbReference>
<dbReference type="PROSITE" id="PS00018">
    <property type="entry name" value="EF_HAND_1"/>
    <property type="match status" value="2"/>
</dbReference>
<dbReference type="Gene3D" id="1.10.238.10">
    <property type="entry name" value="EF-hand"/>
    <property type="match status" value="1"/>
</dbReference>
<dbReference type="SUPFAM" id="SSF47473">
    <property type="entry name" value="EF-hand"/>
    <property type="match status" value="1"/>
</dbReference>
<evidence type="ECO:0000313" key="4">
    <source>
        <dbReference type="Proteomes" id="UP000308267"/>
    </source>
</evidence>
<gene>
    <name evidence="3" type="ORF">CRM22_003411</name>
</gene>
<dbReference type="Pfam" id="PF13499">
    <property type="entry name" value="EF-hand_7"/>
    <property type="match status" value="1"/>
</dbReference>
<keyword evidence="4" id="KW-1185">Reference proteome</keyword>
<dbReference type="Proteomes" id="UP000308267">
    <property type="component" value="Unassembled WGS sequence"/>
</dbReference>
<dbReference type="InterPro" id="IPR002048">
    <property type="entry name" value="EF_hand_dom"/>
</dbReference>
<feature type="non-terminal residue" evidence="3">
    <location>
        <position position="77"/>
    </location>
</feature>
<dbReference type="STRING" id="147828.A0A4S2M1B8"/>
<evidence type="ECO:0000259" key="2">
    <source>
        <dbReference type="PROSITE" id="PS50222"/>
    </source>
</evidence>
<feature type="domain" description="EF-hand" evidence="2">
    <location>
        <begin position="38"/>
        <end position="74"/>
    </location>
</feature>
<keyword evidence="1" id="KW-0106">Calcium</keyword>
<dbReference type="AlphaFoldDB" id="A0A4S2M1B8"/>
<evidence type="ECO:0000256" key="1">
    <source>
        <dbReference type="ARBA" id="ARBA00022837"/>
    </source>
</evidence>
<dbReference type="EMBL" id="SJOL01005652">
    <property type="protein sequence ID" value="TGZ70002.1"/>
    <property type="molecule type" value="Genomic_DNA"/>
</dbReference>
<dbReference type="PROSITE" id="PS50222">
    <property type="entry name" value="EF_HAND_2"/>
    <property type="match status" value="2"/>
</dbReference>
<dbReference type="OrthoDB" id="26525at2759"/>
<dbReference type="InterPro" id="IPR018247">
    <property type="entry name" value="EF_Hand_1_Ca_BS"/>
</dbReference>
<evidence type="ECO:0000313" key="3">
    <source>
        <dbReference type="EMBL" id="TGZ70002.1"/>
    </source>
</evidence>
<name>A0A4S2M1B8_OPIFE</name>
<reference evidence="3 4" key="1">
    <citation type="journal article" date="2019" name="BMC Genomics">
        <title>New insights from Opisthorchis felineus genome: update on genomics of the epidemiologically important liver flukes.</title>
        <authorList>
            <person name="Ershov N.I."/>
            <person name="Mordvinov V.A."/>
            <person name="Prokhortchouk E.B."/>
            <person name="Pakharukova M.Y."/>
            <person name="Gunbin K.V."/>
            <person name="Ustyantsev K."/>
            <person name="Genaev M.A."/>
            <person name="Blinov A.G."/>
            <person name="Mazur A."/>
            <person name="Boulygina E."/>
            <person name="Tsygankova S."/>
            <person name="Khrameeva E."/>
            <person name="Chekanov N."/>
            <person name="Fan G."/>
            <person name="Xiao A."/>
            <person name="Zhang H."/>
            <person name="Xu X."/>
            <person name="Yang H."/>
            <person name="Solovyev V."/>
            <person name="Lee S.M."/>
            <person name="Liu X."/>
            <person name="Afonnikov D.A."/>
            <person name="Skryabin K.G."/>
        </authorList>
    </citation>
    <scope>NUCLEOTIDE SEQUENCE [LARGE SCALE GENOMIC DNA]</scope>
    <source>
        <strain evidence="3">AK-0245</strain>
        <tissue evidence="3">Whole organism</tissue>
    </source>
</reference>
<comment type="caution">
    <text evidence="3">The sequence shown here is derived from an EMBL/GenBank/DDBJ whole genome shotgun (WGS) entry which is preliminary data.</text>
</comment>